<keyword evidence="1" id="KW-0812">Transmembrane</keyword>
<accession>A0AAE3KLS9</accession>
<keyword evidence="1" id="KW-0472">Membrane</keyword>
<dbReference type="Proteomes" id="UP001204953">
    <property type="component" value="Unassembled WGS sequence"/>
</dbReference>
<keyword evidence="1" id="KW-1133">Transmembrane helix</keyword>
<evidence type="ECO:0000256" key="1">
    <source>
        <dbReference type="SAM" id="Phobius"/>
    </source>
</evidence>
<keyword evidence="3" id="KW-1185">Reference proteome</keyword>
<name>A0AAE3KLS9_9CYAN</name>
<evidence type="ECO:0000313" key="3">
    <source>
        <dbReference type="Proteomes" id="UP001204953"/>
    </source>
</evidence>
<protein>
    <submittedName>
        <fullName evidence="2">Uncharacterized protein</fullName>
    </submittedName>
</protein>
<reference evidence="2" key="1">
    <citation type="submission" date="2022-06" db="EMBL/GenBank/DDBJ databases">
        <title>New cyanobacteria of genus Symplocastrum in benthos of Lake Baikal.</title>
        <authorList>
            <person name="Sorokovikova E."/>
            <person name="Tikhonova I."/>
            <person name="Krasnopeev A."/>
            <person name="Evseev P."/>
            <person name="Gladkikh A."/>
            <person name="Belykh O."/>
        </authorList>
    </citation>
    <scope>NUCLEOTIDE SEQUENCE</scope>
    <source>
        <strain evidence="2">BBK-W-15</strain>
    </source>
</reference>
<organism evidence="2 3">
    <name type="scientific">Limnofasciculus baicalensis BBK-W-15</name>
    <dbReference type="NCBI Taxonomy" id="2699891"/>
    <lineage>
        <taxon>Bacteria</taxon>
        <taxon>Bacillati</taxon>
        <taxon>Cyanobacteriota</taxon>
        <taxon>Cyanophyceae</taxon>
        <taxon>Coleofasciculales</taxon>
        <taxon>Coleofasciculaceae</taxon>
        <taxon>Limnofasciculus</taxon>
        <taxon>Limnofasciculus baicalensis</taxon>
    </lineage>
</organism>
<feature type="transmembrane region" description="Helical" evidence="1">
    <location>
        <begin position="82"/>
        <end position="105"/>
    </location>
</feature>
<comment type="caution">
    <text evidence="2">The sequence shown here is derived from an EMBL/GenBank/DDBJ whole genome shotgun (WGS) entry which is preliminary data.</text>
</comment>
<sequence>MNSLPNSAKPLTYQGIYPCPICRAGEIQSMLLMDAMACDSCRQIFIADLDKQILKMTDRQPPLVWRWNGKNWMGGHLEGVEWGWTIWVLAIAFVVLPATLIGLSAYTFPPEPTSRFYWFPLVWTGLTFLSHLTIILWLVTEFYQFPIRMYLRIRLQQLWDR</sequence>
<feature type="transmembrane region" description="Helical" evidence="1">
    <location>
        <begin position="117"/>
        <end position="139"/>
    </location>
</feature>
<dbReference type="AlphaFoldDB" id="A0AAE3KLS9"/>
<gene>
    <name evidence="2" type="ORF">NJ959_00585</name>
</gene>
<evidence type="ECO:0000313" key="2">
    <source>
        <dbReference type="EMBL" id="MCP2726973.1"/>
    </source>
</evidence>
<dbReference type="EMBL" id="JAMZMM010000003">
    <property type="protein sequence ID" value="MCP2726973.1"/>
    <property type="molecule type" value="Genomic_DNA"/>
</dbReference>
<proteinExistence type="predicted"/>